<accession>A0AAW2H9Z5</accession>
<dbReference type="AlphaFoldDB" id="A0AAW2H9Z5"/>
<dbReference type="GO" id="GO:0005886">
    <property type="term" value="C:plasma membrane"/>
    <property type="evidence" value="ECO:0007669"/>
    <property type="project" value="TreeGrafter"/>
</dbReference>
<dbReference type="GO" id="GO:0030322">
    <property type="term" value="P:stabilization of membrane potential"/>
    <property type="evidence" value="ECO:0007669"/>
    <property type="project" value="TreeGrafter"/>
</dbReference>
<feature type="transmembrane region" description="Helical" evidence="5">
    <location>
        <begin position="100"/>
        <end position="117"/>
    </location>
</feature>
<evidence type="ECO:0000313" key="6">
    <source>
        <dbReference type="EMBL" id="KAL0266669.1"/>
    </source>
</evidence>
<dbReference type="PANTHER" id="PTHR11003:SF352">
    <property type="entry name" value="BCDNA.GH04802-RELATED"/>
    <property type="match status" value="1"/>
</dbReference>
<evidence type="ECO:0000256" key="1">
    <source>
        <dbReference type="ARBA" id="ARBA00004141"/>
    </source>
</evidence>
<organism evidence="6">
    <name type="scientific">Menopon gallinae</name>
    <name type="common">poultry shaft louse</name>
    <dbReference type="NCBI Taxonomy" id="328185"/>
    <lineage>
        <taxon>Eukaryota</taxon>
        <taxon>Metazoa</taxon>
        <taxon>Ecdysozoa</taxon>
        <taxon>Arthropoda</taxon>
        <taxon>Hexapoda</taxon>
        <taxon>Insecta</taxon>
        <taxon>Pterygota</taxon>
        <taxon>Neoptera</taxon>
        <taxon>Paraneoptera</taxon>
        <taxon>Psocodea</taxon>
        <taxon>Troctomorpha</taxon>
        <taxon>Phthiraptera</taxon>
        <taxon>Amblycera</taxon>
        <taxon>Menoponidae</taxon>
        <taxon>Menopon</taxon>
    </lineage>
</organism>
<evidence type="ECO:0000256" key="3">
    <source>
        <dbReference type="ARBA" id="ARBA00022989"/>
    </source>
</evidence>
<dbReference type="EMBL" id="JARGDH010000005">
    <property type="protein sequence ID" value="KAL0266669.1"/>
    <property type="molecule type" value="Genomic_DNA"/>
</dbReference>
<keyword evidence="3 5" id="KW-1133">Transmembrane helix</keyword>
<dbReference type="GO" id="GO:0015271">
    <property type="term" value="F:outward rectifier potassium channel activity"/>
    <property type="evidence" value="ECO:0007669"/>
    <property type="project" value="TreeGrafter"/>
</dbReference>
<keyword evidence="4 5" id="KW-0472">Membrane</keyword>
<dbReference type="SUPFAM" id="SSF81324">
    <property type="entry name" value="Voltage-gated potassium channels"/>
    <property type="match status" value="1"/>
</dbReference>
<evidence type="ECO:0000256" key="5">
    <source>
        <dbReference type="SAM" id="Phobius"/>
    </source>
</evidence>
<name>A0AAW2H9Z5_9NEOP</name>
<dbReference type="InterPro" id="IPR003280">
    <property type="entry name" value="2pore_dom_K_chnl"/>
</dbReference>
<proteinExistence type="predicted"/>
<protein>
    <recommendedName>
        <fullName evidence="7">Potassium channel domain-containing protein</fullName>
    </recommendedName>
</protein>
<dbReference type="Gene3D" id="1.10.287.70">
    <property type="match status" value="1"/>
</dbReference>
<sequence>MFTNVGIIGLVVGYTIAGAFMFIAIEGSEGESLIEDVIRLRNNTVEELWDATCCRINVFSEETWRNHVTTQLIEYQRTFVDAVRNGYDPKHTDSWSFSGAFLYSLTVITTIGMSRYVPFVS</sequence>
<evidence type="ECO:0000256" key="2">
    <source>
        <dbReference type="ARBA" id="ARBA00022692"/>
    </source>
</evidence>
<evidence type="ECO:0000256" key="4">
    <source>
        <dbReference type="ARBA" id="ARBA00023136"/>
    </source>
</evidence>
<comment type="subcellular location">
    <subcellularLocation>
        <location evidence="1">Membrane</location>
        <topology evidence="1">Multi-pass membrane protein</topology>
    </subcellularLocation>
</comment>
<comment type="caution">
    <text evidence="6">The sequence shown here is derived from an EMBL/GenBank/DDBJ whole genome shotgun (WGS) entry which is preliminary data.</text>
</comment>
<keyword evidence="2 5" id="KW-0812">Transmembrane</keyword>
<evidence type="ECO:0008006" key="7">
    <source>
        <dbReference type="Google" id="ProtNLM"/>
    </source>
</evidence>
<feature type="transmembrane region" description="Helical" evidence="5">
    <location>
        <begin position="6"/>
        <end position="25"/>
    </location>
</feature>
<dbReference type="PANTHER" id="PTHR11003">
    <property type="entry name" value="POTASSIUM CHANNEL, SUBFAMILY K"/>
    <property type="match status" value="1"/>
</dbReference>
<dbReference type="GO" id="GO:0022841">
    <property type="term" value="F:potassium ion leak channel activity"/>
    <property type="evidence" value="ECO:0007669"/>
    <property type="project" value="TreeGrafter"/>
</dbReference>
<gene>
    <name evidence="6" type="ORF">PYX00_009153</name>
</gene>
<reference evidence="6" key="1">
    <citation type="journal article" date="2024" name="Gigascience">
        <title>Chromosome-level genome of the poultry shaft louse Menopon gallinae provides insight into the host-switching and adaptive evolution of parasitic lice.</title>
        <authorList>
            <person name="Xu Y."/>
            <person name="Ma L."/>
            <person name="Liu S."/>
            <person name="Liang Y."/>
            <person name="Liu Q."/>
            <person name="He Z."/>
            <person name="Tian L."/>
            <person name="Duan Y."/>
            <person name="Cai W."/>
            <person name="Li H."/>
            <person name="Song F."/>
        </authorList>
    </citation>
    <scope>NUCLEOTIDE SEQUENCE</scope>
    <source>
        <strain evidence="6">Cailab_2023a</strain>
    </source>
</reference>